<evidence type="ECO:0000256" key="5">
    <source>
        <dbReference type="ARBA" id="ARBA00022679"/>
    </source>
</evidence>
<evidence type="ECO:0000256" key="7">
    <source>
        <dbReference type="ARBA" id="ARBA00022989"/>
    </source>
</evidence>
<evidence type="ECO:0000313" key="16">
    <source>
        <dbReference type="EMBL" id="GIQ83295.1"/>
    </source>
</evidence>
<feature type="transmembrane region" description="Helical" evidence="14">
    <location>
        <begin position="311"/>
        <end position="330"/>
    </location>
</feature>
<protein>
    <recommendedName>
        <fullName evidence="15">Phospholipid/glycerol acyltransferase domain-containing protein</fullName>
    </recommendedName>
</protein>
<evidence type="ECO:0000256" key="8">
    <source>
        <dbReference type="ARBA" id="ARBA00023098"/>
    </source>
</evidence>
<feature type="region of interest" description="Disordered" evidence="13">
    <location>
        <begin position="707"/>
        <end position="754"/>
    </location>
</feature>
<organism evidence="16 17">
    <name type="scientific">Kipferlia bialata</name>
    <dbReference type="NCBI Taxonomy" id="797122"/>
    <lineage>
        <taxon>Eukaryota</taxon>
        <taxon>Metamonada</taxon>
        <taxon>Carpediemonas-like organisms</taxon>
        <taxon>Kipferlia</taxon>
    </lineage>
</organism>
<evidence type="ECO:0000256" key="11">
    <source>
        <dbReference type="ARBA" id="ARBA00023264"/>
    </source>
</evidence>
<feature type="region of interest" description="Disordered" evidence="13">
    <location>
        <begin position="116"/>
        <end position="143"/>
    </location>
</feature>
<proteinExistence type="inferred from homology"/>
<dbReference type="GO" id="GO:0019432">
    <property type="term" value="P:triglyceride biosynthetic process"/>
    <property type="evidence" value="ECO:0007669"/>
    <property type="project" value="TreeGrafter"/>
</dbReference>
<keyword evidence="17" id="KW-1185">Reference proteome</keyword>
<feature type="compositionally biased region" description="Low complexity" evidence="13">
    <location>
        <begin position="609"/>
        <end position="628"/>
    </location>
</feature>
<keyword evidence="6 14" id="KW-0812">Transmembrane</keyword>
<evidence type="ECO:0000256" key="9">
    <source>
        <dbReference type="ARBA" id="ARBA00023136"/>
    </source>
</evidence>
<feature type="compositionally biased region" description="Polar residues" evidence="13">
    <location>
        <begin position="634"/>
        <end position="644"/>
    </location>
</feature>
<keyword evidence="5" id="KW-0808">Transferase</keyword>
<feature type="region of interest" description="Disordered" evidence="13">
    <location>
        <begin position="1"/>
        <end position="81"/>
    </location>
</feature>
<keyword evidence="8" id="KW-0443">Lipid metabolism</keyword>
<dbReference type="OrthoDB" id="10051137at2759"/>
<evidence type="ECO:0000256" key="13">
    <source>
        <dbReference type="SAM" id="MobiDB-lite"/>
    </source>
</evidence>
<dbReference type="InterPro" id="IPR045252">
    <property type="entry name" value="LPCAT1-like"/>
</dbReference>
<keyword evidence="10" id="KW-0594">Phospholipid biosynthesis</keyword>
<feature type="domain" description="Phospholipid/glycerol acyltransferase" evidence="15">
    <location>
        <begin position="372"/>
        <end position="483"/>
    </location>
</feature>
<keyword evidence="12" id="KW-0012">Acyltransferase</keyword>
<evidence type="ECO:0000256" key="14">
    <source>
        <dbReference type="SAM" id="Phobius"/>
    </source>
</evidence>
<feature type="compositionally biased region" description="Basic and acidic residues" evidence="13">
    <location>
        <begin position="725"/>
        <end position="739"/>
    </location>
</feature>
<feature type="compositionally biased region" description="Pro residues" evidence="13">
    <location>
        <begin position="648"/>
        <end position="658"/>
    </location>
</feature>
<dbReference type="Pfam" id="PF01553">
    <property type="entry name" value="Acyltransferase"/>
    <property type="match status" value="1"/>
</dbReference>
<comment type="pathway">
    <text evidence="2">Lipid metabolism.</text>
</comment>
<dbReference type="CDD" id="cd07991">
    <property type="entry name" value="LPLAT_LPCAT1-like"/>
    <property type="match status" value="1"/>
</dbReference>
<name>A0A9K3GIA8_9EUKA</name>
<evidence type="ECO:0000256" key="12">
    <source>
        <dbReference type="ARBA" id="ARBA00023315"/>
    </source>
</evidence>
<dbReference type="SUPFAM" id="SSF69593">
    <property type="entry name" value="Glycerol-3-phosphate (1)-acyltransferase"/>
    <property type="match status" value="1"/>
</dbReference>
<dbReference type="InterPro" id="IPR002123">
    <property type="entry name" value="Plipid/glycerol_acylTrfase"/>
</dbReference>
<evidence type="ECO:0000313" key="17">
    <source>
        <dbReference type="Proteomes" id="UP000265618"/>
    </source>
</evidence>
<sequence length="754" mass="83639">MSELSPAHMEETGDRPGLATPEVEIADTVVPLADSDGESIPGTPVSAQTQTVERSRETVDGVVPDTWEDTDASSSSFSPSVSSASSLFSAAPLSNTNRAGSYSSGFTGSRSFLRGALTDDESSPVPDHTGMGGTHTAKGPNRSPEAVYKPMSMVKAHTQPVPYASRAPALIRGSLNLSDEAAVRLAFVSKDGDGDAFGNDMFPVEPVHIDPSFVNEINRVLESRIMTAHRHRRRLITAQLVGDAEQPPEPVFRMEMLFDPLRDAMQAVVQDSFTECFDDQRPRPWNWNPFLMVMWLVGVVTRYCILFPVKVMIIAVGFSLLTLVLIGSHLMERQKRKRVRVWCIRSFCQVLVMSWMGVVQFHGTLPEMKSGQVLVANHTSMIDWLLLSSYTPMSVVGQLHKGWIGWIQKNILDCLDPVWFDRMEKRERGLVGKRITEHVFGEDKQPLLLFPEGTCVNNKYCVLFKKGAFELGADVVPIAIKYNDLFSSCCYWNSRKKSFLMHIIDIMTRWAVVVDVHFIDRTRIQEDETPIDFANRVQRSIAQKAGLIPRHWDGWYKYLRVSNRFKEARQREIASLMGVVVPPSRQEMFPPIEHAPPSLPATVSVTQTVTPVQSQAPTPATAGPAGAPKETGSHPLSHTQTHAQSHSPPIPVRPPPSVPIFSSAVGAVGAGMGTQGVQPINVQIVVNPVISPVISMEQLEGLDLPQETQETHPHPHPHAHSHRRDIREREREVDTDRGQRFKSASQPPAETVEI</sequence>
<dbReference type="GO" id="GO:0016020">
    <property type="term" value="C:membrane"/>
    <property type="evidence" value="ECO:0007669"/>
    <property type="project" value="UniProtKB-SubCell"/>
</dbReference>
<dbReference type="GO" id="GO:0005783">
    <property type="term" value="C:endoplasmic reticulum"/>
    <property type="evidence" value="ECO:0007669"/>
    <property type="project" value="TreeGrafter"/>
</dbReference>
<evidence type="ECO:0000256" key="3">
    <source>
        <dbReference type="ARBA" id="ARBA00008655"/>
    </source>
</evidence>
<comment type="subcellular location">
    <subcellularLocation>
        <location evidence="1">Membrane</location>
    </subcellularLocation>
</comment>
<keyword evidence="9 14" id="KW-0472">Membrane</keyword>
<feature type="transmembrane region" description="Helical" evidence="14">
    <location>
        <begin position="342"/>
        <end position="363"/>
    </location>
</feature>
<evidence type="ECO:0000256" key="6">
    <source>
        <dbReference type="ARBA" id="ARBA00022692"/>
    </source>
</evidence>
<dbReference type="Proteomes" id="UP000265618">
    <property type="component" value="Unassembled WGS sequence"/>
</dbReference>
<accession>A0A9K3GIA8</accession>
<dbReference type="PANTHER" id="PTHR23063">
    <property type="entry name" value="PHOSPHOLIPID ACYLTRANSFERASE"/>
    <property type="match status" value="1"/>
</dbReference>
<evidence type="ECO:0000256" key="1">
    <source>
        <dbReference type="ARBA" id="ARBA00004370"/>
    </source>
</evidence>
<evidence type="ECO:0000256" key="4">
    <source>
        <dbReference type="ARBA" id="ARBA00022516"/>
    </source>
</evidence>
<evidence type="ECO:0000256" key="2">
    <source>
        <dbReference type="ARBA" id="ARBA00005189"/>
    </source>
</evidence>
<dbReference type="GO" id="GO:0004366">
    <property type="term" value="F:glycerol-3-phosphate O-acyltransferase activity"/>
    <property type="evidence" value="ECO:0007669"/>
    <property type="project" value="TreeGrafter"/>
</dbReference>
<dbReference type="GO" id="GO:0008654">
    <property type="term" value="P:phospholipid biosynthetic process"/>
    <property type="evidence" value="ECO:0007669"/>
    <property type="project" value="UniProtKB-KW"/>
</dbReference>
<evidence type="ECO:0000256" key="10">
    <source>
        <dbReference type="ARBA" id="ARBA00023209"/>
    </source>
</evidence>
<feature type="compositionally biased region" description="Basic residues" evidence="13">
    <location>
        <begin position="714"/>
        <end position="724"/>
    </location>
</feature>
<feature type="region of interest" description="Disordered" evidence="13">
    <location>
        <begin position="609"/>
        <end position="658"/>
    </location>
</feature>
<comment type="caution">
    <text evidence="16">The sequence shown here is derived from an EMBL/GenBank/DDBJ whole genome shotgun (WGS) entry which is preliminary data.</text>
</comment>
<dbReference type="EMBL" id="BDIP01000992">
    <property type="protein sequence ID" value="GIQ83295.1"/>
    <property type="molecule type" value="Genomic_DNA"/>
</dbReference>
<dbReference type="PANTHER" id="PTHR23063:SF2">
    <property type="entry name" value="GLYCEROL-3-PHOSPHATE ACYLTRANSFERASE 4, ISOFORM D-RELATED"/>
    <property type="match status" value="1"/>
</dbReference>
<keyword evidence="11" id="KW-1208">Phospholipid metabolism</keyword>
<dbReference type="AlphaFoldDB" id="A0A9K3GIA8"/>
<keyword evidence="7 14" id="KW-1133">Transmembrane helix</keyword>
<feature type="compositionally biased region" description="Low complexity" evidence="13">
    <location>
        <begin position="72"/>
        <end position="81"/>
    </location>
</feature>
<evidence type="ECO:0000259" key="15">
    <source>
        <dbReference type="SMART" id="SM00563"/>
    </source>
</evidence>
<reference evidence="16 17" key="1">
    <citation type="journal article" date="2018" name="PLoS ONE">
        <title>The draft genome of Kipferlia bialata reveals reductive genome evolution in fornicate parasites.</title>
        <authorList>
            <person name="Tanifuji G."/>
            <person name="Takabayashi S."/>
            <person name="Kume K."/>
            <person name="Takagi M."/>
            <person name="Nakayama T."/>
            <person name="Kamikawa R."/>
            <person name="Inagaki Y."/>
            <person name="Hashimoto T."/>
        </authorList>
    </citation>
    <scope>NUCLEOTIDE SEQUENCE [LARGE SCALE GENOMIC DNA]</scope>
    <source>
        <strain evidence="16">NY0173</strain>
    </source>
</reference>
<keyword evidence="4" id="KW-0444">Lipid biosynthesis</keyword>
<dbReference type="SMART" id="SM00563">
    <property type="entry name" value="PlsC"/>
    <property type="match status" value="1"/>
</dbReference>
<gene>
    <name evidence="16" type="ORF">KIPB_004596</name>
</gene>
<comment type="similarity">
    <text evidence="3">Belongs to the 1-acyl-sn-glycerol-3-phosphate acyltransferase family.</text>
</comment>